<organism evidence="2 3">
    <name type="scientific">Anaerococcus nagyae</name>
    <dbReference type="NCBI Taxonomy" id="1755241"/>
    <lineage>
        <taxon>Bacteria</taxon>
        <taxon>Bacillati</taxon>
        <taxon>Bacillota</taxon>
        <taxon>Tissierellia</taxon>
        <taxon>Tissierellales</taxon>
        <taxon>Peptoniphilaceae</taxon>
        <taxon>Anaerococcus</taxon>
    </lineage>
</organism>
<sequence>MKFSSISNIGKFRETNEDSYSNVSIDNYDFFIVADGMGGHSDGELASSLASKSYTDFIKNAKIDKYEDIADLQADAIKYSNEKVFEIAKEKDEKMGTTVVCLCIDYIKNIYHISHIGDSRLYLYRNDELKQVTKDHSLVNELIDSGALKEDEAENFINKNAITRAVGISQEVKSDYKTIEIKDDDIILIATDGLFNELKVNSIISVIKENEDVYDISSSLIDAANASGGHDNITVTTIKM</sequence>
<comment type="caution">
    <text evidence="2">The sequence shown here is derived from an EMBL/GenBank/DDBJ whole genome shotgun (WGS) entry which is preliminary data.</text>
</comment>
<protein>
    <submittedName>
        <fullName evidence="2">Stp1/IreP family PP2C-type Ser/Thr phosphatase</fullName>
    </submittedName>
</protein>
<keyword evidence="3" id="KW-1185">Reference proteome</keyword>
<gene>
    <name evidence="2" type="ORF">DXA39_02690</name>
</gene>
<dbReference type="InterPro" id="IPR015655">
    <property type="entry name" value="PP2C"/>
</dbReference>
<dbReference type="AlphaFoldDB" id="A0A3E2TJG4"/>
<dbReference type="NCBIfam" id="NF033484">
    <property type="entry name" value="Stp1_PP2C_phos"/>
    <property type="match status" value="1"/>
</dbReference>
<feature type="domain" description="PPM-type phosphatase" evidence="1">
    <location>
        <begin position="2"/>
        <end position="240"/>
    </location>
</feature>
<dbReference type="EMBL" id="QVEU01000002">
    <property type="protein sequence ID" value="RGB77150.1"/>
    <property type="molecule type" value="Genomic_DNA"/>
</dbReference>
<proteinExistence type="predicted"/>
<dbReference type="InterPro" id="IPR001932">
    <property type="entry name" value="PPM-type_phosphatase-like_dom"/>
</dbReference>
<evidence type="ECO:0000313" key="3">
    <source>
        <dbReference type="Proteomes" id="UP000261011"/>
    </source>
</evidence>
<dbReference type="PANTHER" id="PTHR13832">
    <property type="entry name" value="PROTEIN PHOSPHATASE 2C"/>
    <property type="match status" value="1"/>
</dbReference>
<evidence type="ECO:0000313" key="2">
    <source>
        <dbReference type="EMBL" id="RGB77150.1"/>
    </source>
</evidence>
<evidence type="ECO:0000259" key="1">
    <source>
        <dbReference type="PROSITE" id="PS51746"/>
    </source>
</evidence>
<dbReference type="SMART" id="SM00331">
    <property type="entry name" value="PP2C_SIG"/>
    <property type="match status" value="1"/>
</dbReference>
<dbReference type="GO" id="GO:0004722">
    <property type="term" value="F:protein serine/threonine phosphatase activity"/>
    <property type="evidence" value="ECO:0007669"/>
    <property type="project" value="InterPro"/>
</dbReference>
<dbReference type="Proteomes" id="UP000261011">
    <property type="component" value="Unassembled WGS sequence"/>
</dbReference>
<dbReference type="SUPFAM" id="SSF81606">
    <property type="entry name" value="PP2C-like"/>
    <property type="match status" value="1"/>
</dbReference>
<reference evidence="2 3" key="1">
    <citation type="submission" date="2018-08" db="EMBL/GenBank/DDBJ databases">
        <title>A genome reference for cultivated species of the human gut microbiota.</title>
        <authorList>
            <person name="Zou Y."/>
            <person name="Xue W."/>
            <person name="Luo G."/>
        </authorList>
    </citation>
    <scope>NUCLEOTIDE SEQUENCE [LARGE SCALE GENOMIC DNA]</scope>
    <source>
        <strain evidence="2 3">OF01-3</strain>
    </source>
</reference>
<dbReference type="InterPro" id="IPR036457">
    <property type="entry name" value="PPM-type-like_dom_sf"/>
</dbReference>
<name>A0A3E2TJG4_9FIRM</name>
<dbReference type="SMART" id="SM00332">
    <property type="entry name" value="PP2Cc"/>
    <property type="match status" value="1"/>
</dbReference>
<accession>A0A3E2TJG4</accession>
<dbReference type="Pfam" id="PF00481">
    <property type="entry name" value="PP2C"/>
    <property type="match status" value="1"/>
</dbReference>
<dbReference type="Gene3D" id="3.60.40.10">
    <property type="entry name" value="PPM-type phosphatase domain"/>
    <property type="match status" value="1"/>
</dbReference>
<dbReference type="PROSITE" id="PS51746">
    <property type="entry name" value="PPM_2"/>
    <property type="match status" value="1"/>
</dbReference>
<dbReference type="OrthoDB" id="9801841at2"/>
<dbReference type="CDD" id="cd00143">
    <property type="entry name" value="PP2Cc"/>
    <property type="match status" value="1"/>
</dbReference>
<dbReference type="PANTHER" id="PTHR13832:SF827">
    <property type="entry name" value="PROTEIN PHOSPHATASE 1L"/>
    <property type="match status" value="1"/>
</dbReference>
<dbReference type="RefSeq" id="WP_117520845.1">
    <property type="nucleotide sequence ID" value="NZ_AP031484.1"/>
</dbReference>